<comment type="similarity">
    <text evidence="1">Belongs to the sigma-70 factor family. ECF subfamily.</text>
</comment>
<dbReference type="Proteomes" id="UP000185596">
    <property type="component" value="Unassembled WGS sequence"/>
</dbReference>
<dbReference type="RefSeq" id="WP_075124109.1">
    <property type="nucleotide sequence ID" value="NZ_MSIE01000004.1"/>
</dbReference>
<name>A0A1Q8CXA7_9PSEU</name>
<evidence type="ECO:0000256" key="3">
    <source>
        <dbReference type="ARBA" id="ARBA00023082"/>
    </source>
</evidence>
<protein>
    <recommendedName>
        <fullName evidence="5">RNA polymerase sigma factor 70 region 4 type 2 domain-containing protein</fullName>
    </recommendedName>
</protein>
<feature type="domain" description="RNA polymerase sigma factor 70 region 4 type 2" evidence="5">
    <location>
        <begin position="80"/>
        <end position="124"/>
    </location>
</feature>
<keyword evidence="3" id="KW-0731">Sigma factor</keyword>
<proteinExistence type="inferred from homology"/>
<dbReference type="SUPFAM" id="SSF88659">
    <property type="entry name" value="Sigma3 and sigma4 domains of RNA polymerase sigma factors"/>
    <property type="match status" value="1"/>
</dbReference>
<evidence type="ECO:0000256" key="1">
    <source>
        <dbReference type="ARBA" id="ARBA00010641"/>
    </source>
</evidence>
<evidence type="ECO:0000259" key="5">
    <source>
        <dbReference type="Pfam" id="PF08281"/>
    </source>
</evidence>
<gene>
    <name evidence="6" type="ORF">BU204_03770</name>
</gene>
<dbReference type="STRING" id="1912961.BU204_03770"/>
<dbReference type="EMBL" id="MSIE01000004">
    <property type="protein sequence ID" value="OLF18984.1"/>
    <property type="molecule type" value="Genomic_DNA"/>
</dbReference>
<evidence type="ECO:0000256" key="4">
    <source>
        <dbReference type="ARBA" id="ARBA00023163"/>
    </source>
</evidence>
<sequence>MVPGGGGDEETFEEFTARSVDHLTRLGYLLSGDPECLVLDCLAEVRRRWPGTDATTVLVRRFLANPAEPGFVEELAADLEDLRLALAALPPRQRAAVVLRYWAGLPVAEVATVLDGPERVVATETGQGLAGVTAAAAQLTAASQLTAGDGVEGERAAEAVLADGLRVLAEAAPPLGVGTAEILAATRPVVRSRRRWLAAVLAGVVLVGAGAVAVTLRTGSSGEAEPEGLVVVSATPTLGRPHQPPNVELPPIIVDDQARKLTRQLRAALDRVLPGATVLHPVPRPPGAGDRPPGAGDFPLPLEFHLDEYSGLDKGYLASATVDLGVGSAVIAIDVRWRSHEDMTRYTPCPEIELDCTFRQFPDRTRADVVVFTDPASRAVVHTMSSLRPDGTFVNVTVQSTEPDTPPPLSVEDLFRFARVFTY</sequence>
<dbReference type="InterPro" id="IPR036388">
    <property type="entry name" value="WH-like_DNA-bd_sf"/>
</dbReference>
<comment type="caution">
    <text evidence="6">The sequence shown here is derived from an EMBL/GenBank/DDBJ whole genome shotgun (WGS) entry which is preliminary data.</text>
</comment>
<evidence type="ECO:0000313" key="6">
    <source>
        <dbReference type="EMBL" id="OLF18984.1"/>
    </source>
</evidence>
<dbReference type="InterPro" id="IPR013249">
    <property type="entry name" value="RNA_pol_sigma70_r4_t2"/>
</dbReference>
<evidence type="ECO:0000256" key="2">
    <source>
        <dbReference type="ARBA" id="ARBA00023015"/>
    </source>
</evidence>
<keyword evidence="2" id="KW-0805">Transcription regulation</keyword>
<keyword evidence="4" id="KW-0804">Transcription</keyword>
<organism evidence="6 7">
    <name type="scientific">Actinophytocola xanthii</name>
    <dbReference type="NCBI Taxonomy" id="1912961"/>
    <lineage>
        <taxon>Bacteria</taxon>
        <taxon>Bacillati</taxon>
        <taxon>Actinomycetota</taxon>
        <taxon>Actinomycetes</taxon>
        <taxon>Pseudonocardiales</taxon>
        <taxon>Pseudonocardiaceae</taxon>
    </lineage>
</organism>
<keyword evidence="7" id="KW-1185">Reference proteome</keyword>
<dbReference type="InterPro" id="IPR013324">
    <property type="entry name" value="RNA_pol_sigma_r3/r4-like"/>
</dbReference>
<dbReference type="GO" id="GO:0016987">
    <property type="term" value="F:sigma factor activity"/>
    <property type="evidence" value="ECO:0007669"/>
    <property type="project" value="UniProtKB-KW"/>
</dbReference>
<reference evidence="6 7" key="1">
    <citation type="submission" date="2016-12" db="EMBL/GenBank/DDBJ databases">
        <title>The draft genome sequence of Actinophytocola sp. 11-183.</title>
        <authorList>
            <person name="Wang W."/>
            <person name="Yuan L."/>
        </authorList>
    </citation>
    <scope>NUCLEOTIDE SEQUENCE [LARGE SCALE GENOMIC DNA]</scope>
    <source>
        <strain evidence="6 7">11-183</strain>
    </source>
</reference>
<dbReference type="GO" id="GO:0006352">
    <property type="term" value="P:DNA-templated transcription initiation"/>
    <property type="evidence" value="ECO:0007669"/>
    <property type="project" value="InterPro"/>
</dbReference>
<dbReference type="Pfam" id="PF08281">
    <property type="entry name" value="Sigma70_r4_2"/>
    <property type="match status" value="1"/>
</dbReference>
<dbReference type="GO" id="GO:0003677">
    <property type="term" value="F:DNA binding"/>
    <property type="evidence" value="ECO:0007669"/>
    <property type="project" value="InterPro"/>
</dbReference>
<evidence type="ECO:0000313" key="7">
    <source>
        <dbReference type="Proteomes" id="UP000185596"/>
    </source>
</evidence>
<accession>A0A1Q8CXA7</accession>
<dbReference type="AlphaFoldDB" id="A0A1Q8CXA7"/>
<dbReference type="Gene3D" id="1.10.10.10">
    <property type="entry name" value="Winged helix-like DNA-binding domain superfamily/Winged helix DNA-binding domain"/>
    <property type="match status" value="1"/>
</dbReference>